<dbReference type="AlphaFoldDB" id="A0A8X6VQB3"/>
<dbReference type="GO" id="GO:0003677">
    <property type="term" value="F:DNA binding"/>
    <property type="evidence" value="ECO:0007669"/>
    <property type="project" value="TreeGrafter"/>
</dbReference>
<dbReference type="PANTHER" id="PTHR19303:SF26">
    <property type="entry name" value="TIGGER TRANSPOSABLE ELEMENT-DERIVED PROTEIN 1"/>
    <property type="match status" value="1"/>
</dbReference>
<proteinExistence type="predicted"/>
<organism evidence="2 3">
    <name type="scientific">Trichonephila clavipes</name>
    <name type="common">Golden silk orbweaver</name>
    <name type="synonym">Nephila clavipes</name>
    <dbReference type="NCBI Taxonomy" id="2585209"/>
    <lineage>
        <taxon>Eukaryota</taxon>
        <taxon>Metazoa</taxon>
        <taxon>Ecdysozoa</taxon>
        <taxon>Arthropoda</taxon>
        <taxon>Chelicerata</taxon>
        <taxon>Arachnida</taxon>
        <taxon>Araneae</taxon>
        <taxon>Araneomorphae</taxon>
        <taxon>Entelegynae</taxon>
        <taxon>Araneoidea</taxon>
        <taxon>Nephilidae</taxon>
        <taxon>Trichonephila</taxon>
    </lineage>
</organism>
<dbReference type="InterPro" id="IPR004875">
    <property type="entry name" value="DDE_SF_endonuclease_dom"/>
</dbReference>
<protein>
    <submittedName>
        <fullName evidence="2">Tigger transposable element-derived protein 1</fullName>
    </submittedName>
</protein>
<keyword evidence="3" id="KW-1185">Reference proteome</keyword>
<dbReference type="GO" id="GO:0005634">
    <property type="term" value="C:nucleus"/>
    <property type="evidence" value="ECO:0007669"/>
    <property type="project" value="TreeGrafter"/>
</dbReference>
<dbReference type="InterPro" id="IPR050863">
    <property type="entry name" value="CenT-Element_Derived"/>
</dbReference>
<sequence>MKQSELSTSTSQAGKEFSASKGWLTGFLKRNALHNIKITGESATADEGAAKIFPEELAIIIEDGDYSADQVFNADETELYWKKLPNRTYIAKDEKTASGHKATSHPQLEHPNVQLVFLPPNTTSLIQPLDQGIIATFKKYYIKTTYKFILNKLENESLTVKDVWKQFSIFDCLIHVASASSQIRPKTLNACWKKIWPAYVTDNTTTQTSTLSDEIINLAHEIGGDGFNTFSHDDIDELLVDDALSDNDIIDLTLDLTVDDVVGLEGNNDEEKSTPLTGKLIQEGLQLCSN</sequence>
<dbReference type="Proteomes" id="UP000887159">
    <property type="component" value="Unassembled WGS sequence"/>
</dbReference>
<evidence type="ECO:0000313" key="2">
    <source>
        <dbReference type="EMBL" id="GFY16989.1"/>
    </source>
</evidence>
<dbReference type="Pfam" id="PF03184">
    <property type="entry name" value="DDE_1"/>
    <property type="match status" value="1"/>
</dbReference>
<dbReference type="PANTHER" id="PTHR19303">
    <property type="entry name" value="TRANSPOSON"/>
    <property type="match status" value="1"/>
</dbReference>
<gene>
    <name evidence="2" type="primary">TIGD1</name>
    <name evidence="2" type="ORF">TNCV_1087681</name>
</gene>
<accession>A0A8X6VQB3</accession>
<comment type="caution">
    <text evidence="2">The sequence shown here is derived from an EMBL/GenBank/DDBJ whole genome shotgun (WGS) entry which is preliminary data.</text>
</comment>
<evidence type="ECO:0000313" key="3">
    <source>
        <dbReference type="Proteomes" id="UP000887159"/>
    </source>
</evidence>
<name>A0A8X6VQB3_TRICX</name>
<dbReference type="EMBL" id="BMAU01021343">
    <property type="protein sequence ID" value="GFY16989.1"/>
    <property type="molecule type" value="Genomic_DNA"/>
</dbReference>
<reference evidence="2" key="1">
    <citation type="submission" date="2020-08" db="EMBL/GenBank/DDBJ databases">
        <title>Multicomponent nature underlies the extraordinary mechanical properties of spider dragline silk.</title>
        <authorList>
            <person name="Kono N."/>
            <person name="Nakamura H."/>
            <person name="Mori M."/>
            <person name="Yoshida Y."/>
            <person name="Ohtoshi R."/>
            <person name="Malay A.D."/>
            <person name="Moran D.A.P."/>
            <person name="Tomita M."/>
            <person name="Numata K."/>
            <person name="Arakawa K."/>
        </authorList>
    </citation>
    <scope>NUCLEOTIDE SEQUENCE</scope>
</reference>
<evidence type="ECO:0000259" key="1">
    <source>
        <dbReference type="Pfam" id="PF03184"/>
    </source>
</evidence>
<feature type="domain" description="DDE-1" evidence="1">
    <location>
        <begin position="100"/>
        <end position="192"/>
    </location>
</feature>